<sequence length="324" mass="35288">MTDPTTRALSLLSLLQARPFWRGEDLAAELGVTARTLRRDVGRLRQLGYTVDAGAGSGGGYSLGRGGALPPLTLDEEQAVAVTLALTRVAGDGGSPHAEAALRALGTIDAVTPARIRERLRGLRAAFEAGTPPGPDAAESLDPADLLTCADAIRRSLRLTFVYTDRRGASTQRRVEPHWLVPVHGRWVLVAFDLDREDWRTFRLDRLREPAVGTWRFVPRPGAEEVLARLDEPAPPSAWRHEVTVRIHAPFEEVAAHLPRLAGHLRPLEDGKTEFRTGADDPDGAARWLAMLEHDFTVVGDQEVVDAVSRLARRLTRSANGGVG</sequence>
<dbReference type="InterPro" id="IPR013196">
    <property type="entry name" value="HTH_11"/>
</dbReference>
<dbReference type="PROSITE" id="PS00894">
    <property type="entry name" value="HTH_DEOR_1"/>
    <property type="match status" value="1"/>
</dbReference>
<reference evidence="5 6" key="1">
    <citation type="submission" date="2017-02" db="EMBL/GenBank/DDBJ databases">
        <authorList>
            <person name="Peterson S.W."/>
        </authorList>
    </citation>
    <scope>NUCLEOTIDE SEQUENCE [LARGE SCALE GENOMIC DNA]</scope>
    <source>
        <strain evidence="5 6">2B3F</strain>
    </source>
</reference>
<name>A0A1R4JWB9_9MICC</name>
<evidence type="ECO:0000313" key="5">
    <source>
        <dbReference type="EMBL" id="SJN36357.1"/>
    </source>
</evidence>
<keyword evidence="2" id="KW-0238">DNA-binding</keyword>
<dbReference type="RefSeq" id="WP_087134656.1">
    <property type="nucleotide sequence ID" value="NZ_FUKP01000069.1"/>
</dbReference>
<dbReference type="Pfam" id="PF08279">
    <property type="entry name" value="HTH_11"/>
    <property type="match status" value="1"/>
</dbReference>
<dbReference type="PROSITE" id="PS51000">
    <property type="entry name" value="HTH_DEOR_2"/>
    <property type="match status" value="1"/>
</dbReference>
<protein>
    <submittedName>
        <fullName evidence="5">Transcriptional regulator, DeoR family</fullName>
    </submittedName>
</protein>
<organism evidence="5 6">
    <name type="scientific">Micrococcus lylae</name>
    <dbReference type="NCBI Taxonomy" id="1273"/>
    <lineage>
        <taxon>Bacteria</taxon>
        <taxon>Bacillati</taxon>
        <taxon>Actinomycetota</taxon>
        <taxon>Actinomycetes</taxon>
        <taxon>Micrococcales</taxon>
        <taxon>Micrococcaceae</taxon>
        <taxon>Micrococcus</taxon>
    </lineage>
</organism>
<evidence type="ECO:0000256" key="3">
    <source>
        <dbReference type="ARBA" id="ARBA00023163"/>
    </source>
</evidence>
<dbReference type="SUPFAM" id="SSF46785">
    <property type="entry name" value="Winged helix' DNA-binding domain"/>
    <property type="match status" value="1"/>
</dbReference>
<dbReference type="AlphaFoldDB" id="A0A1R4JWB9"/>
<dbReference type="Gene3D" id="1.10.10.10">
    <property type="entry name" value="Winged helix-like DNA-binding domain superfamily/Winged helix DNA-binding domain"/>
    <property type="match status" value="1"/>
</dbReference>
<dbReference type="GO" id="GO:0003677">
    <property type="term" value="F:DNA binding"/>
    <property type="evidence" value="ECO:0007669"/>
    <property type="project" value="UniProtKB-KW"/>
</dbReference>
<dbReference type="InterPro" id="IPR036388">
    <property type="entry name" value="WH-like_DNA-bd_sf"/>
</dbReference>
<dbReference type="PANTHER" id="PTHR34580:SF3">
    <property type="entry name" value="PROTEIN PAFB"/>
    <property type="match status" value="1"/>
</dbReference>
<evidence type="ECO:0000313" key="6">
    <source>
        <dbReference type="Proteomes" id="UP000196230"/>
    </source>
</evidence>
<proteinExistence type="predicted"/>
<dbReference type="PANTHER" id="PTHR34580">
    <property type="match status" value="1"/>
</dbReference>
<evidence type="ECO:0000259" key="4">
    <source>
        <dbReference type="PROSITE" id="PS51000"/>
    </source>
</evidence>
<dbReference type="InterPro" id="IPR028349">
    <property type="entry name" value="PafC-like"/>
</dbReference>
<keyword evidence="1" id="KW-0805">Transcription regulation</keyword>
<dbReference type="InterPro" id="IPR018356">
    <property type="entry name" value="Tscrpt_reg_HTH_DeoR_CS"/>
</dbReference>
<dbReference type="InterPro" id="IPR051534">
    <property type="entry name" value="CBASS_pafABC_assoc_protein"/>
</dbReference>
<dbReference type="InterPro" id="IPR036390">
    <property type="entry name" value="WH_DNA-bd_sf"/>
</dbReference>
<dbReference type="PIRSF" id="PIRSF016838">
    <property type="entry name" value="PafC"/>
    <property type="match status" value="1"/>
</dbReference>
<dbReference type="EMBL" id="FUKP01000069">
    <property type="protein sequence ID" value="SJN36357.1"/>
    <property type="molecule type" value="Genomic_DNA"/>
</dbReference>
<dbReference type="Pfam" id="PF13280">
    <property type="entry name" value="WYL"/>
    <property type="match status" value="1"/>
</dbReference>
<dbReference type="Proteomes" id="UP000196230">
    <property type="component" value="Unassembled WGS sequence"/>
</dbReference>
<dbReference type="InterPro" id="IPR001034">
    <property type="entry name" value="DeoR_HTH"/>
</dbReference>
<dbReference type="InterPro" id="IPR057727">
    <property type="entry name" value="WCX_dom"/>
</dbReference>
<feature type="domain" description="HTH deoR-type" evidence="4">
    <location>
        <begin position="4"/>
        <end position="70"/>
    </location>
</feature>
<accession>A0A1R4JWB9</accession>
<keyword evidence="3" id="KW-0804">Transcription</keyword>
<dbReference type="InterPro" id="IPR026881">
    <property type="entry name" value="WYL_dom"/>
</dbReference>
<dbReference type="PROSITE" id="PS52050">
    <property type="entry name" value="WYL"/>
    <property type="match status" value="1"/>
</dbReference>
<gene>
    <name evidence="5" type="ORF">FM125_11050</name>
</gene>
<evidence type="ECO:0000256" key="2">
    <source>
        <dbReference type="ARBA" id="ARBA00023125"/>
    </source>
</evidence>
<dbReference type="Pfam" id="PF25583">
    <property type="entry name" value="WCX"/>
    <property type="match status" value="1"/>
</dbReference>
<dbReference type="GO" id="GO:0003700">
    <property type="term" value="F:DNA-binding transcription factor activity"/>
    <property type="evidence" value="ECO:0007669"/>
    <property type="project" value="InterPro"/>
</dbReference>
<evidence type="ECO:0000256" key="1">
    <source>
        <dbReference type="ARBA" id="ARBA00023015"/>
    </source>
</evidence>